<organism evidence="1 2">
    <name type="scientific">Nocardia xishanensis</name>
    <dbReference type="NCBI Taxonomy" id="238964"/>
    <lineage>
        <taxon>Bacteria</taxon>
        <taxon>Bacillati</taxon>
        <taxon>Actinomycetota</taxon>
        <taxon>Actinomycetes</taxon>
        <taxon>Mycobacteriales</taxon>
        <taxon>Nocardiaceae</taxon>
        <taxon>Nocardia</taxon>
    </lineage>
</organism>
<proteinExistence type="predicted"/>
<evidence type="ECO:0000313" key="1">
    <source>
        <dbReference type="EMBL" id="MFI2474559.1"/>
    </source>
</evidence>
<dbReference type="Proteomes" id="UP001611415">
    <property type="component" value="Unassembled WGS sequence"/>
</dbReference>
<comment type="caution">
    <text evidence="1">The sequence shown here is derived from an EMBL/GenBank/DDBJ whole genome shotgun (WGS) entry which is preliminary data.</text>
</comment>
<reference evidence="1 2" key="1">
    <citation type="submission" date="2024-10" db="EMBL/GenBank/DDBJ databases">
        <title>The Natural Products Discovery Center: Release of the First 8490 Sequenced Strains for Exploring Actinobacteria Biosynthetic Diversity.</title>
        <authorList>
            <person name="Kalkreuter E."/>
            <person name="Kautsar S.A."/>
            <person name="Yang D."/>
            <person name="Bader C.D."/>
            <person name="Teijaro C.N."/>
            <person name="Fluegel L."/>
            <person name="Davis C.M."/>
            <person name="Simpson J.R."/>
            <person name="Lauterbach L."/>
            <person name="Steele A.D."/>
            <person name="Gui C."/>
            <person name="Meng S."/>
            <person name="Li G."/>
            <person name="Viehrig K."/>
            <person name="Ye F."/>
            <person name="Su P."/>
            <person name="Kiefer A.F."/>
            <person name="Nichols A."/>
            <person name="Cepeda A.J."/>
            <person name="Yan W."/>
            <person name="Fan B."/>
            <person name="Jiang Y."/>
            <person name="Adhikari A."/>
            <person name="Zheng C.-J."/>
            <person name="Schuster L."/>
            <person name="Cowan T.M."/>
            <person name="Smanski M.J."/>
            <person name="Chevrette M.G."/>
            <person name="De Carvalho L.P.S."/>
            <person name="Shen B."/>
        </authorList>
    </citation>
    <scope>NUCLEOTIDE SEQUENCE [LARGE SCALE GENOMIC DNA]</scope>
    <source>
        <strain evidence="1 2">NPDC019275</strain>
    </source>
</reference>
<accession>A0ABW7X0C2</accession>
<keyword evidence="2" id="KW-1185">Reference proteome</keyword>
<gene>
    <name evidence="1" type="ORF">ACH49W_14380</name>
</gene>
<name>A0ABW7X0C2_9NOCA</name>
<dbReference type="EMBL" id="JBIRYO010000008">
    <property type="protein sequence ID" value="MFI2474559.1"/>
    <property type="molecule type" value="Genomic_DNA"/>
</dbReference>
<protein>
    <submittedName>
        <fullName evidence="1">Uncharacterized protein</fullName>
    </submittedName>
</protein>
<sequence>MTESYRWIITEIVDERRRSARLDANAVSASGQCLATNPLNLIIRLDGEIDGVVAARIDDGLVTGLFYVRNPHKLSHMRRETVLDRRPGRPCYESFAAVPSRVGARAHAGIRGCRLGIAEA</sequence>
<dbReference type="RefSeq" id="WP_397092756.1">
    <property type="nucleotide sequence ID" value="NZ_JBIRYO010000008.1"/>
</dbReference>
<evidence type="ECO:0000313" key="2">
    <source>
        <dbReference type="Proteomes" id="UP001611415"/>
    </source>
</evidence>